<dbReference type="Proteomes" id="UP000293142">
    <property type="component" value="Unassembled WGS sequence"/>
</dbReference>
<dbReference type="NCBIfam" id="TIGR01981">
    <property type="entry name" value="sufD"/>
    <property type="match status" value="1"/>
</dbReference>
<dbReference type="Pfam" id="PF19295">
    <property type="entry name" value="SufBD_N"/>
    <property type="match status" value="1"/>
</dbReference>
<dbReference type="InterPro" id="IPR045595">
    <property type="entry name" value="SufBD_N"/>
</dbReference>
<sequence>MSTQTILPVDPSRVIESFKAKQEPEWMIALRTEALELAAQLELPVLEKTRIDRWNLQSFGSYKQAASIGSVEELPEHAKSLLHDGEGNADNLLIQRDSSVVYENVSDELKHKGVIFTSLENALKEHSDLVKTYFMSVVAKDENRLTALHAALWSGGVFLYVPKNVEVKVPVQALFLAEDAEASFSPHVLIVAEANSSVTYVDNYAAAGNLGGLVQNGVVEVVVKSGATVNFASIHSMDESVTDLTYRRANVDNDGSIYWTVGEMNNGNVMSDTTSILKGNGSNSDAKVICVGTGEQKLNVTTRAIHFGKSSTSDMITRAVMRDGATAIINGITKIEKGATKANGQQTERVLMLSPKARGDANPILLIDEDDVKAGHAASVGQVNPEQIYYLMSRGIPKAEAQRLIIYGFLAPVVAEIPLEKVQQQLQSTVERKLGQ</sequence>
<dbReference type="AlphaFoldDB" id="A0A4Q9DPE8"/>
<dbReference type="Pfam" id="PF01458">
    <property type="entry name" value="SUFBD_core"/>
    <property type="match status" value="1"/>
</dbReference>
<reference evidence="4 5" key="1">
    <citation type="submission" date="2019-02" db="EMBL/GenBank/DDBJ databases">
        <title>Paenibacillus sp. nov., isolated from surface-sterilized tissue of Thalictrum simplex L.</title>
        <authorList>
            <person name="Tuo L."/>
        </authorList>
    </citation>
    <scope>NUCLEOTIDE SEQUENCE [LARGE SCALE GENOMIC DNA]</scope>
    <source>
        <strain evidence="4 5">N2SHLJ1</strain>
    </source>
</reference>
<name>A0A4Q9DPE8_9BACL</name>
<feature type="domain" description="SUF system FeS cluster assembly SufBD core" evidence="2">
    <location>
        <begin position="177"/>
        <end position="409"/>
    </location>
</feature>
<keyword evidence="5" id="KW-1185">Reference proteome</keyword>
<dbReference type="GO" id="GO:0016226">
    <property type="term" value="P:iron-sulfur cluster assembly"/>
    <property type="evidence" value="ECO:0007669"/>
    <property type="project" value="InterPro"/>
</dbReference>
<evidence type="ECO:0000259" key="2">
    <source>
        <dbReference type="Pfam" id="PF01458"/>
    </source>
</evidence>
<accession>A0A4Q9DPE8</accession>
<evidence type="ECO:0000313" key="5">
    <source>
        <dbReference type="Proteomes" id="UP000293142"/>
    </source>
</evidence>
<comment type="caution">
    <text evidence="4">The sequence shown here is derived from an EMBL/GenBank/DDBJ whole genome shotgun (WGS) entry which is preliminary data.</text>
</comment>
<gene>
    <name evidence="4" type="primary">sufD</name>
    <name evidence="4" type="ORF">EYB31_24115</name>
</gene>
<evidence type="ECO:0000313" key="4">
    <source>
        <dbReference type="EMBL" id="TBL75098.1"/>
    </source>
</evidence>
<dbReference type="OrthoDB" id="9803529at2"/>
<evidence type="ECO:0000259" key="3">
    <source>
        <dbReference type="Pfam" id="PF19295"/>
    </source>
</evidence>
<dbReference type="SUPFAM" id="SSF101960">
    <property type="entry name" value="Stabilizer of iron transporter SufD"/>
    <property type="match status" value="1"/>
</dbReference>
<dbReference type="PANTHER" id="PTHR30508:SF1">
    <property type="entry name" value="UPF0051 PROTEIN ABCI8, CHLOROPLASTIC-RELATED"/>
    <property type="match status" value="1"/>
</dbReference>
<proteinExistence type="inferred from homology"/>
<dbReference type="EMBL" id="SIRE01000018">
    <property type="protein sequence ID" value="TBL75098.1"/>
    <property type="molecule type" value="Genomic_DNA"/>
</dbReference>
<organism evidence="4 5">
    <name type="scientific">Paenibacillus thalictri</name>
    <dbReference type="NCBI Taxonomy" id="2527873"/>
    <lineage>
        <taxon>Bacteria</taxon>
        <taxon>Bacillati</taxon>
        <taxon>Bacillota</taxon>
        <taxon>Bacilli</taxon>
        <taxon>Bacillales</taxon>
        <taxon>Paenibacillaceae</taxon>
        <taxon>Paenibacillus</taxon>
    </lineage>
</organism>
<dbReference type="InterPro" id="IPR055346">
    <property type="entry name" value="Fe-S_cluster_assembly_SufBD"/>
</dbReference>
<comment type="similarity">
    <text evidence="1">Belongs to the iron-sulfur cluster assembly SufBD family.</text>
</comment>
<dbReference type="InterPro" id="IPR011542">
    <property type="entry name" value="SUF_FeS_clus_asmbl_SufD"/>
</dbReference>
<dbReference type="InterPro" id="IPR000825">
    <property type="entry name" value="SUF_FeS_clus_asmbl_SufBD_core"/>
</dbReference>
<dbReference type="RefSeq" id="WP_131015994.1">
    <property type="nucleotide sequence ID" value="NZ_SIRE01000018.1"/>
</dbReference>
<feature type="domain" description="SUF system FeS cluster assembly SufBD N-terminal" evidence="3">
    <location>
        <begin position="98"/>
        <end position="172"/>
    </location>
</feature>
<protein>
    <submittedName>
        <fullName evidence="4">Fe-S cluster assembly protein SufD</fullName>
    </submittedName>
</protein>
<dbReference type="InterPro" id="IPR037284">
    <property type="entry name" value="SUF_FeS_clus_asmbl_SufBD_sf"/>
</dbReference>
<evidence type="ECO:0000256" key="1">
    <source>
        <dbReference type="ARBA" id="ARBA00043967"/>
    </source>
</evidence>
<dbReference type="PANTHER" id="PTHR30508">
    <property type="entry name" value="FES CLUSTER ASSEMBLY PROTEIN SUF"/>
    <property type="match status" value="1"/>
</dbReference>